<accession>A0ABV7EU60</accession>
<reference evidence="2" key="1">
    <citation type="journal article" date="2019" name="Int. J. Syst. Evol. Microbiol.">
        <title>The Global Catalogue of Microorganisms (GCM) 10K type strain sequencing project: providing services to taxonomists for standard genome sequencing and annotation.</title>
        <authorList>
            <consortium name="The Broad Institute Genomics Platform"/>
            <consortium name="The Broad Institute Genome Sequencing Center for Infectious Disease"/>
            <person name="Wu L."/>
            <person name="Ma J."/>
        </authorList>
    </citation>
    <scope>NUCLEOTIDE SEQUENCE [LARGE SCALE GENOMIC DNA]</scope>
    <source>
        <strain evidence="2">KCTC 52640</strain>
    </source>
</reference>
<dbReference type="RefSeq" id="WP_380691969.1">
    <property type="nucleotide sequence ID" value="NZ_JBHRSS010000010.1"/>
</dbReference>
<evidence type="ECO:0000313" key="2">
    <source>
        <dbReference type="Proteomes" id="UP001595462"/>
    </source>
</evidence>
<sequence length="64" mass="7346">MLKSLQKTFVAADQQRALLADADAAYEQMWESGEGYDAGEVHRYIHARVRGESAERPQPKPWRE</sequence>
<gene>
    <name evidence="1" type="ORF">ACFOSU_20830</name>
</gene>
<name>A0ABV7EU60_9GAMM</name>
<proteinExistence type="predicted"/>
<keyword evidence="2" id="KW-1185">Reference proteome</keyword>
<evidence type="ECO:0008006" key="3">
    <source>
        <dbReference type="Google" id="ProtNLM"/>
    </source>
</evidence>
<protein>
    <recommendedName>
        <fullName evidence="3">Antitoxin VbhA domain-containing protein</fullName>
    </recommendedName>
</protein>
<organism evidence="1 2">
    <name type="scientific">Salinisphaera aquimarina</name>
    <dbReference type="NCBI Taxonomy" id="2094031"/>
    <lineage>
        <taxon>Bacteria</taxon>
        <taxon>Pseudomonadati</taxon>
        <taxon>Pseudomonadota</taxon>
        <taxon>Gammaproteobacteria</taxon>
        <taxon>Salinisphaerales</taxon>
        <taxon>Salinisphaeraceae</taxon>
        <taxon>Salinisphaera</taxon>
    </lineage>
</organism>
<dbReference type="Proteomes" id="UP001595462">
    <property type="component" value="Unassembled WGS sequence"/>
</dbReference>
<comment type="caution">
    <text evidence="1">The sequence shown here is derived from an EMBL/GenBank/DDBJ whole genome shotgun (WGS) entry which is preliminary data.</text>
</comment>
<evidence type="ECO:0000313" key="1">
    <source>
        <dbReference type="EMBL" id="MFC3106327.1"/>
    </source>
</evidence>
<dbReference type="EMBL" id="JBHRSS010000010">
    <property type="protein sequence ID" value="MFC3106327.1"/>
    <property type="molecule type" value="Genomic_DNA"/>
</dbReference>